<proteinExistence type="predicted"/>
<keyword evidence="5" id="KW-0460">Magnesium</keyword>
<name>A0A438GQE6_VITVI</name>
<dbReference type="EMBL" id="QGNW01000370">
    <property type="protein sequence ID" value="RVW74423.1"/>
    <property type="molecule type" value="Genomic_DNA"/>
</dbReference>
<keyword evidence="4 7" id="KW-0418">Kinase</keyword>
<evidence type="ECO:0000259" key="6">
    <source>
        <dbReference type="Pfam" id="PF00365"/>
    </source>
</evidence>
<protein>
    <submittedName>
        <fullName evidence="7">ATP-dependent 6-phosphofructokinase 4, chloroplastic</fullName>
    </submittedName>
</protein>
<evidence type="ECO:0000313" key="7">
    <source>
        <dbReference type="EMBL" id="RVW74423.1"/>
    </source>
</evidence>
<comment type="caution">
    <text evidence="7">The sequence shown here is derived from an EMBL/GenBank/DDBJ whole genome shotgun (WGS) entry which is preliminary data.</text>
</comment>
<evidence type="ECO:0000256" key="1">
    <source>
        <dbReference type="ARBA" id="ARBA00022533"/>
    </source>
</evidence>
<evidence type="ECO:0000256" key="3">
    <source>
        <dbReference type="ARBA" id="ARBA00022723"/>
    </source>
</evidence>
<keyword evidence="1" id="KW-0021">Allosteric enzyme</keyword>
<dbReference type="PANTHER" id="PTHR45770">
    <property type="entry name" value="ATP-DEPENDENT 6-PHOSPHOFRUCTOKINASE 1"/>
    <property type="match status" value="1"/>
</dbReference>
<evidence type="ECO:0000256" key="5">
    <source>
        <dbReference type="ARBA" id="ARBA00022842"/>
    </source>
</evidence>
<dbReference type="Gene3D" id="3.40.50.460">
    <property type="entry name" value="Phosphofructokinase domain"/>
    <property type="match status" value="1"/>
</dbReference>
<evidence type="ECO:0000256" key="4">
    <source>
        <dbReference type="ARBA" id="ARBA00022777"/>
    </source>
</evidence>
<dbReference type="Proteomes" id="UP000288805">
    <property type="component" value="Unassembled WGS sequence"/>
</dbReference>
<organism evidence="7 8">
    <name type="scientific">Vitis vinifera</name>
    <name type="common">Grape</name>
    <dbReference type="NCBI Taxonomy" id="29760"/>
    <lineage>
        <taxon>Eukaryota</taxon>
        <taxon>Viridiplantae</taxon>
        <taxon>Streptophyta</taxon>
        <taxon>Embryophyta</taxon>
        <taxon>Tracheophyta</taxon>
        <taxon>Spermatophyta</taxon>
        <taxon>Magnoliopsida</taxon>
        <taxon>eudicotyledons</taxon>
        <taxon>Gunneridae</taxon>
        <taxon>Pentapetalae</taxon>
        <taxon>rosids</taxon>
        <taxon>Vitales</taxon>
        <taxon>Vitaceae</taxon>
        <taxon>Viteae</taxon>
        <taxon>Vitis</taxon>
    </lineage>
</organism>
<dbReference type="InterPro" id="IPR000023">
    <property type="entry name" value="Phosphofructokinase_dom"/>
</dbReference>
<dbReference type="InterPro" id="IPR050929">
    <property type="entry name" value="PFKA"/>
</dbReference>
<dbReference type="InterPro" id="IPR035966">
    <property type="entry name" value="PKF_sf"/>
</dbReference>
<accession>A0A438GQE6</accession>
<dbReference type="GO" id="GO:0003872">
    <property type="term" value="F:6-phosphofructokinase activity"/>
    <property type="evidence" value="ECO:0007669"/>
    <property type="project" value="InterPro"/>
</dbReference>
<sequence>MVASGGSLENLSTSLDLESPEMLSCPTYCYLSEAQVPSCFPSTAAEFPSRSLVLHKWPQAPGKAFYPSTTEPMDKSFGFDTAVEEAQRAINAAHVEVESVENGVGIVKLMGRYSGFIAMFATLASRDVDCCLIPESPFYLEGQGGLFEFIEQRLKENGHVVIVLAEGAGQEYVAQSMHAVSEKDASGNRLLLDVGLWLSQKIKVQ</sequence>
<dbReference type="Pfam" id="PF00365">
    <property type="entry name" value="PFK"/>
    <property type="match status" value="1"/>
</dbReference>
<dbReference type="AlphaFoldDB" id="A0A438GQE6"/>
<reference evidence="7 8" key="1">
    <citation type="journal article" date="2018" name="PLoS Genet.">
        <title>Population sequencing reveals clonal diversity and ancestral inbreeding in the grapevine cultivar Chardonnay.</title>
        <authorList>
            <person name="Roach M.J."/>
            <person name="Johnson D.L."/>
            <person name="Bohlmann J."/>
            <person name="van Vuuren H.J."/>
            <person name="Jones S.J."/>
            <person name="Pretorius I.S."/>
            <person name="Schmidt S.A."/>
            <person name="Borneman A.R."/>
        </authorList>
    </citation>
    <scope>NUCLEOTIDE SEQUENCE [LARGE SCALE GENOMIC DNA]</scope>
    <source>
        <strain evidence="8">cv. Chardonnay</strain>
        <tissue evidence="7">Leaf</tissue>
    </source>
</reference>
<keyword evidence="2" id="KW-0808">Transferase</keyword>
<dbReference type="UniPathway" id="UPA00109">
    <property type="reaction ID" value="UER00182"/>
</dbReference>
<dbReference type="GO" id="GO:0046872">
    <property type="term" value="F:metal ion binding"/>
    <property type="evidence" value="ECO:0007669"/>
    <property type="project" value="UniProtKB-KW"/>
</dbReference>
<dbReference type="SUPFAM" id="SSF53784">
    <property type="entry name" value="Phosphofructokinase"/>
    <property type="match status" value="1"/>
</dbReference>
<evidence type="ECO:0000313" key="8">
    <source>
        <dbReference type="Proteomes" id="UP000288805"/>
    </source>
</evidence>
<keyword evidence="3" id="KW-0479">Metal-binding</keyword>
<feature type="domain" description="Phosphofructokinase" evidence="6">
    <location>
        <begin position="73"/>
        <end position="181"/>
    </location>
</feature>
<evidence type="ECO:0000256" key="2">
    <source>
        <dbReference type="ARBA" id="ARBA00022679"/>
    </source>
</evidence>
<gene>
    <name evidence="7" type="primary">PFK4_3</name>
    <name evidence="7" type="ORF">CK203_058162</name>
</gene>